<dbReference type="Pfam" id="PF01424">
    <property type="entry name" value="R3H"/>
    <property type="match status" value="1"/>
</dbReference>
<comment type="caution">
    <text evidence="17">The sequence shown here is derived from an EMBL/GenBank/DDBJ whole genome shotgun (WGS) entry which is preliminary data.</text>
</comment>
<keyword evidence="10" id="KW-0539">Nucleus</keyword>
<evidence type="ECO:0000259" key="15">
    <source>
        <dbReference type="PROSITE" id="PS50102"/>
    </source>
</evidence>
<comment type="subunit">
    <text evidence="12">Interacts with csx1.</text>
</comment>
<name>A0AAD5RIY3_9PEZI</name>
<evidence type="ECO:0000313" key="17">
    <source>
        <dbReference type="EMBL" id="KAJ2890597.1"/>
    </source>
</evidence>
<dbReference type="GO" id="GO:0003723">
    <property type="term" value="F:RNA binding"/>
    <property type="evidence" value="ECO:0007669"/>
    <property type="project" value="UniProtKB-UniRule"/>
</dbReference>
<feature type="compositionally biased region" description="Low complexity" evidence="14">
    <location>
        <begin position="456"/>
        <end position="475"/>
    </location>
</feature>
<evidence type="ECO:0000256" key="9">
    <source>
        <dbReference type="ARBA" id="ARBA00022884"/>
    </source>
</evidence>
<accession>A0AAD5RIY3</accession>
<keyword evidence="8" id="KW-0067">ATP-binding</keyword>
<evidence type="ECO:0000256" key="11">
    <source>
        <dbReference type="ARBA" id="ARBA00055199"/>
    </source>
</evidence>
<evidence type="ECO:0000256" key="10">
    <source>
        <dbReference type="ARBA" id="ARBA00023242"/>
    </source>
</evidence>
<dbReference type="GO" id="GO:0004386">
    <property type="term" value="F:helicase activity"/>
    <property type="evidence" value="ECO:0007669"/>
    <property type="project" value="UniProtKB-KW"/>
</dbReference>
<dbReference type="InterPro" id="IPR035979">
    <property type="entry name" value="RBD_domain_sf"/>
</dbReference>
<keyword evidence="18" id="KW-1185">Reference proteome</keyword>
<dbReference type="PROSITE" id="PS50102">
    <property type="entry name" value="RRM"/>
    <property type="match status" value="1"/>
</dbReference>
<dbReference type="GO" id="GO:0016787">
    <property type="term" value="F:hydrolase activity"/>
    <property type="evidence" value="ECO:0007669"/>
    <property type="project" value="UniProtKB-KW"/>
</dbReference>
<dbReference type="InterPro" id="IPR034069">
    <property type="entry name" value="R3H_Cip2"/>
</dbReference>
<feature type="region of interest" description="Disordered" evidence="14">
    <location>
        <begin position="449"/>
        <end position="594"/>
    </location>
</feature>
<dbReference type="FunFam" id="3.30.70.330:FF:000183">
    <property type="entry name" value="R3H domain containing protein"/>
    <property type="match status" value="1"/>
</dbReference>
<protein>
    <submittedName>
        <fullName evidence="17">RNA-binding post-transcriptional regulator cip2</fullName>
    </submittedName>
</protein>
<feature type="compositionally biased region" description="Polar residues" evidence="14">
    <location>
        <begin position="267"/>
        <end position="279"/>
    </location>
</feature>
<evidence type="ECO:0000256" key="5">
    <source>
        <dbReference type="ARBA" id="ARBA00022741"/>
    </source>
</evidence>
<comment type="subcellular location">
    <subcellularLocation>
        <location evidence="2">Cytoplasm</location>
    </subcellularLocation>
    <subcellularLocation>
        <location evidence="1">Nucleus</location>
    </subcellularLocation>
</comment>
<dbReference type="EMBL" id="JAKWBI020001460">
    <property type="protein sequence ID" value="KAJ2890597.1"/>
    <property type="molecule type" value="Genomic_DNA"/>
</dbReference>
<reference evidence="17" key="1">
    <citation type="submission" date="2022-07" db="EMBL/GenBank/DDBJ databases">
        <title>Draft genome sequence of Zalerion maritima ATCC 34329, a (micro)plastics degrading marine fungus.</title>
        <authorList>
            <person name="Paco A."/>
            <person name="Goncalves M.F.M."/>
            <person name="Rocha-Santos T.A.P."/>
            <person name="Alves A."/>
        </authorList>
    </citation>
    <scope>NUCLEOTIDE SEQUENCE</scope>
    <source>
        <strain evidence="17">ATCC 34329</strain>
    </source>
</reference>
<dbReference type="InterPro" id="IPR001374">
    <property type="entry name" value="R3H_dom"/>
</dbReference>
<dbReference type="Pfam" id="PF00076">
    <property type="entry name" value="RRM_1"/>
    <property type="match status" value="1"/>
</dbReference>
<evidence type="ECO:0000313" key="18">
    <source>
        <dbReference type="Proteomes" id="UP001201980"/>
    </source>
</evidence>
<evidence type="ECO:0000259" key="16">
    <source>
        <dbReference type="PROSITE" id="PS51061"/>
    </source>
</evidence>
<keyword evidence="3" id="KW-0963">Cytoplasm</keyword>
<feature type="compositionally biased region" description="Basic and acidic residues" evidence="14">
    <location>
        <begin position="251"/>
        <end position="266"/>
    </location>
</feature>
<feature type="domain" description="R3H" evidence="16">
    <location>
        <begin position="308"/>
        <end position="372"/>
    </location>
</feature>
<feature type="domain" description="RRM" evidence="15">
    <location>
        <begin position="169"/>
        <end position="247"/>
    </location>
</feature>
<dbReference type="GO" id="GO:0005737">
    <property type="term" value="C:cytoplasm"/>
    <property type="evidence" value="ECO:0007669"/>
    <property type="project" value="UniProtKB-SubCell"/>
</dbReference>
<dbReference type="CDD" id="cd12253">
    <property type="entry name" value="RRM_PIN4_like"/>
    <property type="match status" value="1"/>
</dbReference>
<dbReference type="SUPFAM" id="SSF54928">
    <property type="entry name" value="RNA-binding domain, RBD"/>
    <property type="match status" value="1"/>
</dbReference>
<feature type="compositionally biased region" description="Polar residues" evidence="14">
    <location>
        <begin position="1"/>
        <end position="23"/>
    </location>
</feature>
<dbReference type="PROSITE" id="PS51061">
    <property type="entry name" value="R3H"/>
    <property type="match status" value="1"/>
</dbReference>
<evidence type="ECO:0000256" key="12">
    <source>
        <dbReference type="ARBA" id="ARBA00062407"/>
    </source>
</evidence>
<comment type="function">
    <text evidence="11">Regulates global gene expression after oxidative stress. Interacts and stabilizes mRNAs and may regulate their transition between different cytoplasmic components after oxidative stress.</text>
</comment>
<dbReference type="Proteomes" id="UP001201980">
    <property type="component" value="Unassembled WGS sequence"/>
</dbReference>
<dbReference type="Gene3D" id="3.30.70.330">
    <property type="match status" value="1"/>
</dbReference>
<organism evidence="17 18">
    <name type="scientific">Zalerion maritima</name>
    <dbReference type="NCBI Taxonomy" id="339359"/>
    <lineage>
        <taxon>Eukaryota</taxon>
        <taxon>Fungi</taxon>
        <taxon>Dikarya</taxon>
        <taxon>Ascomycota</taxon>
        <taxon>Pezizomycotina</taxon>
        <taxon>Sordariomycetes</taxon>
        <taxon>Lulworthiomycetidae</taxon>
        <taxon>Lulworthiales</taxon>
        <taxon>Lulworthiaceae</taxon>
        <taxon>Zalerion</taxon>
    </lineage>
</organism>
<evidence type="ECO:0000256" key="7">
    <source>
        <dbReference type="ARBA" id="ARBA00022806"/>
    </source>
</evidence>
<evidence type="ECO:0000256" key="14">
    <source>
        <dbReference type="SAM" id="MobiDB-lite"/>
    </source>
</evidence>
<evidence type="ECO:0000256" key="2">
    <source>
        <dbReference type="ARBA" id="ARBA00004496"/>
    </source>
</evidence>
<dbReference type="InterPro" id="IPR034186">
    <property type="entry name" value="PIN4-like_RRM"/>
</dbReference>
<dbReference type="InterPro" id="IPR000504">
    <property type="entry name" value="RRM_dom"/>
</dbReference>
<feature type="region of interest" description="Disordered" evidence="14">
    <location>
        <begin position="1"/>
        <end position="44"/>
    </location>
</feature>
<evidence type="ECO:0000256" key="1">
    <source>
        <dbReference type="ARBA" id="ARBA00004123"/>
    </source>
</evidence>
<keyword evidence="5" id="KW-0547">Nucleotide-binding</keyword>
<dbReference type="GO" id="GO:0003677">
    <property type="term" value="F:DNA binding"/>
    <property type="evidence" value="ECO:0007669"/>
    <property type="project" value="UniProtKB-ARBA"/>
</dbReference>
<feature type="compositionally biased region" description="Polar residues" evidence="14">
    <location>
        <begin position="487"/>
        <end position="513"/>
    </location>
</feature>
<evidence type="ECO:0000256" key="8">
    <source>
        <dbReference type="ARBA" id="ARBA00022840"/>
    </source>
</evidence>
<feature type="region of interest" description="Disordered" evidence="14">
    <location>
        <begin position="251"/>
        <end position="279"/>
    </location>
</feature>
<dbReference type="Gene3D" id="3.30.1370.50">
    <property type="entry name" value="R3H-like domain"/>
    <property type="match status" value="1"/>
</dbReference>
<evidence type="ECO:0000256" key="3">
    <source>
        <dbReference type="ARBA" id="ARBA00022490"/>
    </source>
</evidence>
<keyword evidence="4" id="KW-0597">Phosphoprotein</keyword>
<proteinExistence type="predicted"/>
<dbReference type="GO" id="GO:0005524">
    <property type="term" value="F:ATP binding"/>
    <property type="evidence" value="ECO:0007669"/>
    <property type="project" value="UniProtKB-KW"/>
</dbReference>
<keyword evidence="7" id="KW-0347">Helicase</keyword>
<dbReference type="SMART" id="SM00360">
    <property type="entry name" value="RRM"/>
    <property type="match status" value="1"/>
</dbReference>
<gene>
    <name evidence="17" type="ORF">MKZ38_001646</name>
</gene>
<dbReference type="InterPro" id="IPR012677">
    <property type="entry name" value="Nucleotide-bd_a/b_plait_sf"/>
</dbReference>
<dbReference type="InterPro" id="IPR036867">
    <property type="entry name" value="R3H_dom_sf"/>
</dbReference>
<dbReference type="AlphaFoldDB" id="A0AAD5RIY3"/>
<keyword evidence="9 13" id="KW-0694">RNA-binding</keyword>
<evidence type="ECO:0000256" key="13">
    <source>
        <dbReference type="PROSITE-ProRule" id="PRU00176"/>
    </source>
</evidence>
<dbReference type="SUPFAM" id="SSF82708">
    <property type="entry name" value="R3H domain"/>
    <property type="match status" value="1"/>
</dbReference>
<dbReference type="SMART" id="SM00393">
    <property type="entry name" value="R3H"/>
    <property type="match status" value="1"/>
</dbReference>
<evidence type="ECO:0000256" key="6">
    <source>
        <dbReference type="ARBA" id="ARBA00022801"/>
    </source>
</evidence>
<dbReference type="GO" id="GO:0071014">
    <property type="term" value="C:post-mRNA release spliceosomal complex"/>
    <property type="evidence" value="ECO:0007669"/>
    <property type="project" value="UniProtKB-ARBA"/>
</dbReference>
<sequence>MNPQQNLYYNSDFQVPESTNRSPGASRPYGTISNPGQGGRRGGLESLSQAFQAPIQYGEENRLQYDRYDRGGGMPQNNYMMDNSQGWGYNVATINGAMNGANRYRQSTRRAGIPQAWTQPDVQGSLAAPPVFQNPMMGGPIGLNGHSPHHIDPFGGGMMRDDKDQIIPTAIVIKNIPFSVRKEQLAGLMADMNLPQPYAFNYHFDAGIFRGLAFANFQSPEETKMVIDSMNQLDVNGRKLRVEYKKMLPEHERERIEREKREKRGQLQEQHQPLALNPQTSIPQLSATISNSSVKQSAGPLRDVDLNNPDTLSFYTELTLFKNDAAREVFIFPPTISPEQRRQVHILAHNLGLEHQSIGEGETRQLQVYKRNQISPVSSLPTVSYDHNRRGLSRAATIDFAESRIASTGTGFHPISRPGPMLELPGSPDVSGTTLSNLRAAKSFADLRSYSPSPAPSQSSIAANPPNPPINANSSLPVARYGEYGGSLNTPNLTPSTPGGNGPMSTPSTNTGESGVIAGMSGLNLGFDRPRENPGAIGSQRPGANGNSKQARVVGSDWDAAAFAGRRANGHMQRNSGDSSDNNRDGRSGGSRLY</sequence>
<keyword evidence="6" id="KW-0378">Hydrolase</keyword>
<dbReference type="CDD" id="cd02639">
    <property type="entry name" value="R3H_RRM"/>
    <property type="match status" value="1"/>
</dbReference>
<dbReference type="FunFam" id="3.30.1370.50:FF:000002">
    <property type="entry name" value="Immunoglobulin mu DNA-binding protein 2"/>
    <property type="match status" value="1"/>
</dbReference>
<feature type="region of interest" description="Disordered" evidence="14">
    <location>
        <begin position="409"/>
        <end position="434"/>
    </location>
</feature>
<evidence type="ECO:0000256" key="4">
    <source>
        <dbReference type="ARBA" id="ARBA00022553"/>
    </source>
</evidence>